<dbReference type="KEGG" id="alv:Alvin_0791"/>
<accession>D3RQD3</accession>
<dbReference type="AlphaFoldDB" id="D3RQD3"/>
<evidence type="ECO:0000313" key="1">
    <source>
        <dbReference type="EMBL" id="ADC61738.1"/>
    </source>
</evidence>
<reference evidence="1 2" key="1">
    <citation type="journal article" date="2011" name="Stand. Genomic Sci.">
        <title>Complete genome sequence of Allochromatium vinosum DSM 180(T).</title>
        <authorList>
            <person name="Weissgerber T."/>
            <person name="Zigann R."/>
            <person name="Bruce D."/>
            <person name="Chang Y.J."/>
            <person name="Detter J.C."/>
            <person name="Han C."/>
            <person name="Hauser L."/>
            <person name="Jeffries C.D."/>
            <person name="Land M."/>
            <person name="Munk A.C."/>
            <person name="Tapia R."/>
            <person name="Dahl C."/>
        </authorList>
    </citation>
    <scope>NUCLEOTIDE SEQUENCE [LARGE SCALE GENOMIC DNA]</scope>
    <source>
        <strain evidence="2">ATCC 17899 / DSM 180 / NBRC 103801 / NCIMB 10441 / D</strain>
    </source>
</reference>
<dbReference type="RefSeq" id="WP_012970014.1">
    <property type="nucleotide sequence ID" value="NC_013851.1"/>
</dbReference>
<dbReference type="Proteomes" id="UP000001441">
    <property type="component" value="Chromosome"/>
</dbReference>
<dbReference type="Pfam" id="PF11197">
    <property type="entry name" value="DUF2835"/>
    <property type="match status" value="1"/>
</dbReference>
<gene>
    <name evidence="1" type="ordered locus">Alvin_0791</name>
</gene>
<dbReference type="InterPro" id="IPR021363">
    <property type="entry name" value="DUF2835"/>
</dbReference>
<dbReference type="eggNOG" id="ENOG503160S">
    <property type="taxonomic scope" value="Bacteria"/>
</dbReference>
<evidence type="ECO:0000313" key="2">
    <source>
        <dbReference type="Proteomes" id="UP000001441"/>
    </source>
</evidence>
<dbReference type="OrthoDB" id="5600793at2"/>
<organism evidence="1 2">
    <name type="scientific">Allochromatium vinosum (strain ATCC 17899 / DSM 180 / NBRC 103801 / NCIMB 10441 / D)</name>
    <name type="common">Chromatium vinosum</name>
    <dbReference type="NCBI Taxonomy" id="572477"/>
    <lineage>
        <taxon>Bacteria</taxon>
        <taxon>Pseudomonadati</taxon>
        <taxon>Pseudomonadota</taxon>
        <taxon>Gammaproteobacteria</taxon>
        <taxon>Chromatiales</taxon>
        <taxon>Chromatiaceae</taxon>
        <taxon>Allochromatium</taxon>
    </lineage>
</organism>
<dbReference type="HOGENOM" id="CLU_185065_1_1_6"/>
<dbReference type="EMBL" id="CP001896">
    <property type="protein sequence ID" value="ADC61738.1"/>
    <property type="molecule type" value="Genomic_DNA"/>
</dbReference>
<dbReference type="STRING" id="572477.Alvin_0791"/>
<sequence length="76" mass="8787">MRHFYFSLNISRTEYLRYYQGSAARVVVRAHDGRTLSIPAINLRQFVTHAGIQGRFRATIDQNNRLVSLEHQVGIV</sequence>
<evidence type="ECO:0008006" key="3">
    <source>
        <dbReference type="Google" id="ProtNLM"/>
    </source>
</evidence>
<proteinExistence type="predicted"/>
<name>D3RQD3_ALLVD</name>
<keyword evidence="2" id="KW-1185">Reference proteome</keyword>
<protein>
    <recommendedName>
        <fullName evidence="3">DUF2835 domain-containing protein</fullName>
    </recommendedName>
</protein>